<dbReference type="RefSeq" id="WP_061420107.1">
    <property type="nucleotide sequence ID" value="NZ_KQ969340.1"/>
</dbReference>
<evidence type="ECO:0000313" key="1">
    <source>
        <dbReference type="EMBL" id="KXT79582.1"/>
    </source>
</evidence>
<accession>A0A139NUI7</accession>
<dbReference type="AlphaFoldDB" id="A0A139NUI7"/>
<dbReference type="Proteomes" id="UP000070497">
    <property type="component" value="Unassembled WGS sequence"/>
</dbReference>
<organism evidence="1 2">
    <name type="scientific">Streptococcus oralis</name>
    <dbReference type="NCBI Taxonomy" id="1303"/>
    <lineage>
        <taxon>Bacteria</taxon>
        <taxon>Bacillati</taxon>
        <taxon>Bacillota</taxon>
        <taxon>Bacilli</taxon>
        <taxon>Lactobacillales</taxon>
        <taxon>Streptococcaceae</taxon>
        <taxon>Streptococcus</taxon>
    </lineage>
</organism>
<dbReference type="EMBL" id="LQRI01000217">
    <property type="protein sequence ID" value="KXT79582.1"/>
    <property type="molecule type" value="Genomic_DNA"/>
</dbReference>
<sequence>MSRIQIRIENIDFSAMAKERRPTVKLELSLTGGKIIDSIDVLPKLIEDISKLEYEVNHEQTS</sequence>
<protein>
    <submittedName>
        <fullName evidence="1">Uncharacterized protein</fullName>
    </submittedName>
</protein>
<gene>
    <name evidence="1" type="ORF">SORDD14_01684</name>
</gene>
<evidence type="ECO:0000313" key="2">
    <source>
        <dbReference type="Proteomes" id="UP000070497"/>
    </source>
</evidence>
<comment type="caution">
    <text evidence="1">The sequence shown here is derived from an EMBL/GenBank/DDBJ whole genome shotgun (WGS) entry which is preliminary data.</text>
</comment>
<name>A0A139NUI7_STROR</name>
<reference evidence="1 2" key="1">
    <citation type="submission" date="2016-01" db="EMBL/GenBank/DDBJ databases">
        <title>Highly variable Streptococcus oralis are common among viridans streptococci isolated from primates.</title>
        <authorList>
            <person name="Denapaite D."/>
            <person name="Rieger M."/>
            <person name="Koendgen S."/>
            <person name="Brueckner R."/>
            <person name="Ochigava I."/>
            <person name="Kappeler P."/>
            <person name="Maetz-Rensing K."/>
            <person name="Leendertz F."/>
            <person name="Hakenbeck R."/>
        </authorList>
    </citation>
    <scope>NUCLEOTIDE SEQUENCE [LARGE SCALE GENOMIC DNA]</scope>
    <source>
        <strain evidence="1 2">DD14</strain>
    </source>
</reference>
<proteinExistence type="predicted"/>